<feature type="region of interest" description="Disordered" evidence="1">
    <location>
        <begin position="58"/>
        <end position="84"/>
    </location>
</feature>
<protein>
    <submittedName>
        <fullName evidence="2">Uncharacterized protein</fullName>
    </submittedName>
</protein>
<organism evidence="2 3">
    <name type="scientific">Pinctada imbricata</name>
    <name type="common">Atlantic pearl-oyster</name>
    <name type="synonym">Pinctada martensii</name>
    <dbReference type="NCBI Taxonomy" id="66713"/>
    <lineage>
        <taxon>Eukaryota</taxon>
        <taxon>Metazoa</taxon>
        <taxon>Spiralia</taxon>
        <taxon>Lophotrochozoa</taxon>
        <taxon>Mollusca</taxon>
        <taxon>Bivalvia</taxon>
        <taxon>Autobranchia</taxon>
        <taxon>Pteriomorphia</taxon>
        <taxon>Pterioida</taxon>
        <taxon>Pterioidea</taxon>
        <taxon>Pteriidae</taxon>
        <taxon>Pinctada</taxon>
    </lineage>
</organism>
<dbReference type="AlphaFoldDB" id="A0AA89BRC2"/>
<dbReference type="Proteomes" id="UP001186944">
    <property type="component" value="Unassembled WGS sequence"/>
</dbReference>
<dbReference type="EMBL" id="VSWD01000013">
    <property type="protein sequence ID" value="KAK3084639.1"/>
    <property type="molecule type" value="Genomic_DNA"/>
</dbReference>
<evidence type="ECO:0000313" key="2">
    <source>
        <dbReference type="EMBL" id="KAK3084639.1"/>
    </source>
</evidence>
<comment type="caution">
    <text evidence="2">The sequence shown here is derived from an EMBL/GenBank/DDBJ whole genome shotgun (WGS) entry which is preliminary data.</text>
</comment>
<sequence>LSVLKEIEEKLRKCNKLNRIADSSPAGWKTISEYELNDLADYSDDDKRIRNAESRALRTKRANKTSRSHQYQRQGPVPPAAGSPAQFHIIITNPYSSGTYQPFRPSEISRRTPSLQTCVTDASRRVTGKTGAPSTTMFPSQGTVVLQTNRNENDKYFFETRSFVD</sequence>
<keyword evidence="3" id="KW-1185">Reference proteome</keyword>
<proteinExistence type="predicted"/>
<evidence type="ECO:0000256" key="1">
    <source>
        <dbReference type="SAM" id="MobiDB-lite"/>
    </source>
</evidence>
<feature type="compositionally biased region" description="Basic residues" evidence="1">
    <location>
        <begin position="58"/>
        <end position="67"/>
    </location>
</feature>
<accession>A0AA89BRC2</accession>
<name>A0AA89BRC2_PINIB</name>
<gene>
    <name evidence="2" type="ORF">FSP39_016675</name>
</gene>
<reference evidence="2" key="1">
    <citation type="submission" date="2019-08" db="EMBL/GenBank/DDBJ databases">
        <title>The improved chromosome-level genome for the pearl oyster Pinctada fucata martensii using PacBio sequencing and Hi-C.</title>
        <authorList>
            <person name="Zheng Z."/>
        </authorList>
    </citation>
    <scope>NUCLEOTIDE SEQUENCE</scope>
    <source>
        <strain evidence="2">ZZ-2019</strain>
        <tissue evidence="2">Adductor muscle</tissue>
    </source>
</reference>
<feature type="non-terminal residue" evidence="2">
    <location>
        <position position="1"/>
    </location>
</feature>
<evidence type="ECO:0000313" key="3">
    <source>
        <dbReference type="Proteomes" id="UP001186944"/>
    </source>
</evidence>